<evidence type="ECO:0000256" key="5">
    <source>
        <dbReference type="SAM" id="MobiDB-lite"/>
    </source>
</evidence>
<dbReference type="AlphaFoldDB" id="A0AA39RDM6"/>
<feature type="region of interest" description="Disordered" evidence="5">
    <location>
        <begin position="369"/>
        <end position="422"/>
    </location>
</feature>
<evidence type="ECO:0000256" key="3">
    <source>
        <dbReference type="ARBA" id="ARBA00023163"/>
    </source>
</evidence>
<evidence type="ECO:0000313" key="7">
    <source>
        <dbReference type="EMBL" id="KAK0571664.1"/>
    </source>
</evidence>
<dbReference type="GO" id="GO:0003677">
    <property type="term" value="F:DNA binding"/>
    <property type="evidence" value="ECO:0007669"/>
    <property type="project" value="UniProtKB-KW"/>
</dbReference>
<evidence type="ECO:0000256" key="1">
    <source>
        <dbReference type="ARBA" id="ARBA00023015"/>
    </source>
</evidence>
<feature type="domain" description="NAC" evidence="6">
    <location>
        <begin position="31"/>
        <end position="175"/>
    </location>
</feature>
<dbReference type="PANTHER" id="PTHR31719">
    <property type="entry name" value="NAC TRANSCRIPTION FACTOR 56"/>
    <property type="match status" value="1"/>
</dbReference>
<keyword evidence="1" id="KW-0805">Transcription regulation</keyword>
<feature type="compositionally biased region" description="Basic and acidic residues" evidence="5">
    <location>
        <begin position="1"/>
        <end position="10"/>
    </location>
</feature>
<dbReference type="Pfam" id="PF02365">
    <property type="entry name" value="NAM"/>
    <property type="match status" value="1"/>
</dbReference>
<keyword evidence="3" id="KW-0804">Transcription</keyword>
<dbReference type="Proteomes" id="UP001168877">
    <property type="component" value="Unassembled WGS sequence"/>
</dbReference>
<feature type="compositionally biased region" description="Acidic residues" evidence="5">
    <location>
        <begin position="154"/>
        <end position="167"/>
    </location>
</feature>
<reference evidence="7" key="2">
    <citation type="submission" date="2023-06" db="EMBL/GenBank/DDBJ databases">
        <authorList>
            <person name="Swenson N.G."/>
            <person name="Wegrzyn J.L."/>
            <person name="Mcevoy S.L."/>
        </authorList>
    </citation>
    <scope>NUCLEOTIDE SEQUENCE</scope>
    <source>
        <strain evidence="7">NS2018</strain>
        <tissue evidence="7">Leaf</tissue>
    </source>
</reference>
<keyword evidence="2" id="KW-0238">DNA-binding</keyword>
<dbReference type="PANTHER" id="PTHR31719:SF94">
    <property type="entry name" value="PROTEIN ATAF2"/>
    <property type="match status" value="1"/>
</dbReference>
<proteinExistence type="predicted"/>
<dbReference type="InterPro" id="IPR036093">
    <property type="entry name" value="NAC_dom_sf"/>
</dbReference>
<organism evidence="7 8">
    <name type="scientific">Acer saccharum</name>
    <name type="common">Sugar maple</name>
    <dbReference type="NCBI Taxonomy" id="4024"/>
    <lineage>
        <taxon>Eukaryota</taxon>
        <taxon>Viridiplantae</taxon>
        <taxon>Streptophyta</taxon>
        <taxon>Embryophyta</taxon>
        <taxon>Tracheophyta</taxon>
        <taxon>Spermatophyta</taxon>
        <taxon>Magnoliopsida</taxon>
        <taxon>eudicotyledons</taxon>
        <taxon>Gunneridae</taxon>
        <taxon>Pentapetalae</taxon>
        <taxon>rosids</taxon>
        <taxon>malvids</taxon>
        <taxon>Sapindales</taxon>
        <taxon>Sapindaceae</taxon>
        <taxon>Hippocastanoideae</taxon>
        <taxon>Acereae</taxon>
        <taxon>Acer</taxon>
    </lineage>
</organism>
<dbReference type="InterPro" id="IPR003441">
    <property type="entry name" value="NAC-dom"/>
</dbReference>
<accession>A0AA39RDM6</accession>
<feature type="region of interest" description="Disordered" evidence="5">
    <location>
        <begin position="1"/>
        <end position="33"/>
    </location>
</feature>
<dbReference type="EMBL" id="JAUESC010000388">
    <property type="protein sequence ID" value="KAK0571664.1"/>
    <property type="molecule type" value="Genomic_DNA"/>
</dbReference>
<evidence type="ECO:0000313" key="8">
    <source>
        <dbReference type="Proteomes" id="UP001168877"/>
    </source>
</evidence>
<sequence>MVDQKEDKPSSEVNMDGGDQLEANGDESSIYLPGYRFQPSDEELVVYYLEPKVLGHNVPPNVILEVELYKFNPDQLAELFEPQEEKTWYLFTPRNRKYRNGDRPNRAAGDGLNNPPKRERAGIDDMKLDDWVLCRIYKKGGRGSRSSQPREDSDDKIETEESIEEDDTVTTVINSPNSSDVNAYSNLQAIEIPPVNTYQASTFNYDKCMRYCQSPQSMLRDNGTFSAEYEDNNGHLSALVSNVLLPQEPAIFPQYNNMYSNCTLQATGMQHFNCCDNFATYSQNHTQSLPAAAVPPPQSHNFHLFGPQSHNFHLFEQTSTAPLLQCQLIPVPNSNPRYQNHHPGYYNAAAAAFQNPVYQFGVEGSIANPTGSSTPTSQSSVNNVKVEPASASSSHPTKQSAESHMKKNEHFNPPAADDYIFG</sequence>
<comment type="caution">
    <text evidence="7">The sequence shown here is derived from an EMBL/GenBank/DDBJ whole genome shotgun (WGS) entry which is preliminary data.</text>
</comment>
<reference evidence="7" key="1">
    <citation type="journal article" date="2022" name="Plant J.">
        <title>Strategies of tolerance reflected in two North American maple genomes.</title>
        <authorList>
            <person name="McEvoy S.L."/>
            <person name="Sezen U.U."/>
            <person name="Trouern-Trend A."/>
            <person name="McMahon S.M."/>
            <person name="Schaberg P.G."/>
            <person name="Yang J."/>
            <person name="Wegrzyn J.L."/>
            <person name="Swenson N.G."/>
        </authorList>
    </citation>
    <scope>NUCLEOTIDE SEQUENCE</scope>
    <source>
        <strain evidence="7">NS2018</strain>
    </source>
</reference>
<evidence type="ECO:0000256" key="2">
    <source>
        <dbReference type="ARBA" id="ARBA00023125"/>
    </source>
</evidence>
<feature type="compositionally biased region" description="Basic and acidic residues" evidence="5">
    <location>
        <begin position="401"/>
        <end position="410"/>
    </location>
</feature>
<feature type="compositionally biased region" description="Polar residues" evidence="5">
    <location>
        <begin position="390"/>
        <end position="400"/>
    </location>
</feature>
<feature type="region of interest" description="Disordered" evidence="5">
    <location>
        <begin position="99"/>
        <end position="121"/>
    </location>
</feature>
<dbReference type="SUPFAM" id="SSF101941">
    <property type="entry name" value="NAC domain"/>
    <property type="match status" value="1"/>
</dbReference>
<feature type="region of interest" description="Disordered" evidence="5">
    <location>
        <begin position="140"/>
        <end position="167"/>
    </location>
</feature>
<keyword evidence="4" id="KW-0539">Nucleus</keyword>
<keyword evidence="8" id="KW-1185">Reference proteome</keyword>
<gene>
    <name evidence="7" type="ORF">LWI29_019661</name>
</gene>
<name>A0AA39RDM6_ACESA</name>
<evidence type="ECO:0000259" key="6">
    <source>
        <dbReference type="PROSITE" id="PS51005"/>
    </source>
</evidence>
<dbReference type="Gene3D" id="2.170.150.80">
    <property type="entry name" value="NAC domain"/>
    <property type="match status" value="1"/>
</dbReference>
<dbReference type="PROSITE" id="PS51005">
    <property type="entry name" value="NAC"/>
    <property type="match status" value="1"/>
</dbReference>
<evidence type="ECO:0000256" key="4">
    <source>
        <dbReference type="ARBA" id="ARBA00023242"/>
    </source>
</evidence>
<dbReference type="GO" id="GO:0006355">
    <property type="term" value="P:regulation of DNA-templated transcription"/>
    <property type="evidence" value="ECO:0007669"/>
    <property type="project" value="InterPro"/>
</dbReference>
<feature type="compositionally biased region" description="Low complexity" evidence="5">
    <location>
        <begin position="369"/>
        <end position="380"/>
    </location>
</feature>
<protein>
    <recommendedName>
        <fullName evidence="6">NAC domain-containing protein</fullName>
    </recommendedName>
</protein>